<proteinExistence type="predicted"/>
<name>A0A9D3X003_9SAUR</name>
<keyword evidence="2" id="KW-1185">Reference proteome</keyword>
<accession>A0A9D3X003</accession>
<gene>
    <name evidence="1" type="ORF">KIL84_006775</name>
</gene>
<dbReference type="Proteomes" id="UP000827986">
    <property type="component" value="Unassembled WGS sequence"/>
</dbReference>
<sequence length="104" mass="11453">MMQSLESVLIGFDMKQAIATEVCFEAHLNPSASYTTEEPPFSGTKLRQAQSFPLRLNESHSLPGKINSLPLHCKLIPLSLCPEELESIETSIVGKTITHFLLVA</sequence>
<dbReference type="EMBL" id="JAHDVG010000483">
    <property type="protein sequence ID" value="KAH1171157.1"/>
    <property type="molecule type" value="Genomic_DNA"/>
</dbReference>
<dbReference type="AlphaFoldDB" id="A0A9D3X003"/>
<reference evidence="1" key="1">
    <citation type="submission" date="2021-09" db="EMBL/GenBank/DDBJ databases">
        <title>The genome of Mauremys mutica provides insights into the evolution of semi-aquatic lifestyle.</title>
        <authorList>
            <person name="Gong S."/>
            <person name="Gao Y."/>
        </authorList>
    </citation>
    <scope>NUCLEOTIDE SEQUENCE</scope>
    <source>
        <strain evidence="1">MM-2020</strain>
        <tissue evidence="1">Muscle</tissue>
    </source>
</reference>
<organism evidence="1 2">
    <name type="scientific">Mauremys mutica</name>
    <name type="common">yellowpond turtle</name>
    <dbReference type="NCBI Taxonomy" id="74926"/>
    <lineage>
        <taxon>Eukaryota</taxon>
        <taxon>Metazoa</taxon>
        <taxon>Chordata</taxon>
        <taxon>Craniata</taxon>
        <taxon>Vertebrata</taxon>
        <taxon>Euteleostomi</taxon>
        <taxon>Archelosauria</taxon>
        <taxon>Testudinata</taxon>
        <taxon>Testudines</taxon>
        <taxon>Cryptodira</taxon>
        <taxon>Durocryptodira</taxon>
        <taxon>Testudinoidea</taxon>
        <taxon>Geoemydidae</taxon>
        <taxon>Geoemydinae</taxon>
        <taxon>Mauremys</taxon>
    </lineage>
</organism>
<evidence type="ECO:0000313" key="1">
    <source>
        <dbReference type="EMBL" id="KAH1171157.1"/>
    </source>
</evidence>
<evidence type="ECO:0000313" key="2">
    <source>
        <dbReference type="Proteomes" id="UP000827986"/>
    </source>
</evidence>
<comment type="caution">
    <text evidence="1">The sequence shown here is derived from an EMBL/GenBank/DDBJ whole genome shotgun (WGS) entry which is preliminary data.</text>
</comment>
<protein>
    <submittedName>
        <fullName evidence="1">Uncharacterized protein</fullName>
    </submittedName>
</protein>